<dbReference type="EMBL" id="JAJOMB010000001">
    <property type="protein sequence ID" value="MCD5309934.1"/>
    <property type="molecule type" value="Genomic_DNA"/>
</dbReference>
<dbReference type="AlphaFoldDB" id="A0A9X1NA26"/>
<organism evidence="2 3">
    <name type="scientific">Kineosporia babensis</name>
    <dbReference type="NCBI Taxonomy" id="499548"/>
    <lineage>
        <taxon>Bacteria</taxon>
        <taxon>Bacillati</taxon>
        <taxon>Actinomycetota</taxon>
        <taxon>Actinomycetes</taxon>
        <taxon>Kineosporiales</taxon>
        <taxon>Kineosporiaceae</taxon>
        <taxon>Kineosporia</taxon>
    </lineage>
</organism>
<evidence type="ECO:0000313" key="2">
    <source>
        <dbReference type="EMBL" id="MCD5309934.1"/>
    </source>
</evidence>
<protein>
    <submittedName>
        <fullName evidence="2">Uncharacterized protein</fullName>
    </submittedName>
</protein>
<dbReference type="Proteomes" id="UP001138997">
    <property type="component" value="Unassembled WGS sequence"/>
</dbReference>
<accession>A0A9X1NA26</accession>
<feature type="transmembrane region" description="Helical" evidence="1">
    <location>
        <begin position="66"/>
        <end position="88"/>
    </location>
</feature>
<keyword evidence="1" id="KW-0812">Transmembrane</keyword>
<keyword evidence="1" id="KW-0472">Membrane</keyword>
<evidence type="ECO:0000313" key="3">
    <source>
        <dbReference type="Proteomes" id="UP001138997"/>
    </source>
</evidence>
<feature type="transmembrane region" description="Helical" evidence="1">
    <location>
        <begin position="35"/>
        <end position="54"/>
    </location>
</feature>
<proteinExistence type="predicted"/>
<comment type="caution">
    <text evidence="2">The sequence shown here is derived from an EMBL/GenBank/DDBJ whole genome shotgun (WGS) entry which is preliminary data.</text>
</comment>
<keyword evidence="1" id="KW-1133">Transmembrane helix</keyword>
<reference evidence="2" key="1">
    <citation type="submission" date="2021-11" db="EMBL/GenBank/DDBJ databases">
        <title>Streptomyces corallinus and Kineosporia corallina sp. nov., two new coral-derived marine actinobacteria.</title>
        <authorList>
            <person name="Buangrab K."/>
            <person name="Sutthacheep M."/>
            <person name="Yeemin T."/>
            <person name="Harunari E."/>
            <person name="Igarashi Y."/>
            <person name="Sripreechasak P."/>
            <person name="Kanchanasin P."/>
            <person name="Tanasupawat S."/>
            <person name="Phongsopitanun W."/>
        </authorList>
    </citation>
    <scope>NUCLEOTIDE SEQUENCE</scope>
    <source>
        <strain evidence="2">JCM 31032</strain>
    </source>
</reference>
<keyword evidence="3" id="KW-1185">Reference proteome</keyword>
<feature type="transmembrane region" description="Helical" evidence="1">
    <location>
        <begin position="6"/>
        <end position="28"/>
    </location>
</feature>
<gene>
    <name evidence="2" type="ORF">LR394_03445</name>
</gene>
<name>A0A9X1NA26_9ACTN</name>
<dbReference type="RefSeq" id="WP_231438848.1">
    <property type="nucleotide sequence ID" value="NZ_JAJOMB010000001.1"/>
</dbReference>
<evidence type="ECO:0000256" key="1">
    <source>
        <dbReference type="SAM" id="Phobius"/>
    </source>
</evidence>
<sequence>MVDYSWILISGALFVVPFAFCALLVGWFLGRLPGWFLAGYFGLSLAIIAGGLIYMEVATDGGLDTIVPAAIAYNGAVAAVVVALTWIVQQIWRWRNRNRSQVS</sequence>